<sequence>MHLHIVPAANTLMATKPALKVFPEDLLNMIHKIPTASPNFDHSTEIARVDSASKTGGLQPFKKDFPQQNFSQFTSGHVNIETSSSKNGTRPQSLRYPCNYCGKAVHWSLDYPN</sequence>
<evidence type="ECO:0000313" key="1">
    <source>
        <dbReference type="EMBL" id="MBW0469827.1"/>
    </source>
</evidence>
<dbReference type="Proteomes" id="UP000765509">
    <property type="component" value="Unassembled WGS sequence"/>
</dbReference>
<proteinExistence type="predicted"/>
<keyword evidence="2" id="KW-1185">Reference proteome</keyword>
<evidence type="ECO:0000313" key="2">
    <source>
        <dbReference type="Proteomes" id="UP000765509"/>
    </source>
</evidence>
<protein>
    <submittedName>
        <fullName evidence="1">Uncharacterized protein</fullName>
    </submittedName>
</protein>
<accession>A0A9Q3GKE5</accession>
<name>A0A9Q3GKE5_9BASI</name>
<reference evidence="1" key="1">
    <citation type="submission" date="2021-03" db="EMBL/GenBank/DDBJ databases">
        <title>Draft genome sequence of rust myrtle Austropuccinia psidii MF-1, a brazilian biotype.</title>
        <authorList>
            <person name="Quecine M.C."/>
            <person name="Pachon D.M.R."/>
            <person name="Bonatelli M.L."/>
            <person name="Correr F.H."/>
            <person name="Franceschini L.M."/>
            <person name="Leite T.F."/>
            <person name="Margarido G.R.A."/>
            <person name="Almeida C.A."/>
            <person name="Ferrarezi J.A."/>
            <person name="Labate C.A."/>
        </authorList>
    </citation>
    <scope>NUCLEOTIDE SEQUENCE</scope>
    <source>
        <strain evidence="1">MF-1</strain>
    </source>
</reference>
<organism evidence="1 2">
    <name type="scientific">Austropuccinia psidii MF-1</name>
    <dbReference type="NCBI Taxonomy" id="1389203"/>
    <lineage>
        <taxon>Eukaryota</taxon>
        <taxon>Fungi</taxon>
        <taxon>Dikarya</taxon>
        <taxon>Basidiomycota</taxon>
        <taxon>Pucciniomycotina</taxon>
        <taxon>Pucciniomycetes</taxon>
        <taxon>Pucciniales</taxon>
        <taxon>Sphaerophragmiaceae</taxon>
        <taxon>Austropuccinia</taxon>
    </lineage>
</organism>
<gene>
    <name evidence="1" type="ORF">O181_009542</name>
</gene>
<dbReference type="AlphaFoldDB" id="A0A9Q3GKE5"/>
<comment type="caution">
    <text evidence="1">The sequence shown here is derived from an EMBL/GenBank/DDBJ whole genome shotgun (WGS) entry which is preliminary data.</text>
</comment>
<dbReference type="EMBL" id="AVOT02002281">
    <property type="protein sequence ID" value="MBW0469827.1"/>
    <property type="molecule type" value="Genomic_DNA"/>
</dbReference>